<dbReference type="PANTHER" id="PTHR33312:SF19">
    <property type="entry name" value="BRI1 KINASE INHIBITOR 1"/>
    <property type="match status" value="1"/>
</dbReference>
<dbReference type="InterPro" id="IPR039620">
    <property type="entry name" value="BKI1/MAKR1/3/4"/>
</dbReference>
<evidence type="ECO:0000256" key="1">
    <source>
        <dbReference type="SAM" id="MobiDB-lite"/>
    </source>
</evidence>
<comment type="caution">
    <text evidence="2">The sequence shown here is derived from an EMBL/GenBank/DDBJ whole genome shotgun (WGS) entry which is preliminary data.</text>
</comment>
<dbReference type="EMBL" id="BAABME010011321">
    <property type="protein sequence ID" value="GAA0183581.1"/>
    <property type="molecule type" value="Genomic_DNA"/>
</dbReference>
<reference evidence="2 3" key="1">
    <citation type="submission" date="2024-01" db="EMBL/GenBank/DDBJ databases">
        <title>The complete chloroplast genome sequence of Lithospermum erythrorhizon: insights into the phylogenetic relationship among Boraginaceae species and the maternal lineages of purple gromwells.</title>
        <authorList>
            <person name="Okada T."/>
            <person name="Watanabe K."/>
        </authorList>
    </citation>
    <scope>NUCLEOTIDE SEQUENCE [LARGE SCALE GENOMIC DNA]</scope>
</reference>
<keyword evidence="3" id="KW-1185">Reference proteome</keyword>
<dbReference type="GO" id="GO:0019210">
    <property type="term" value="F:kinase inhibitor activity"/>
    <property type="evidence" value="ECO:0007669"/>
    <property type="project" value="InterPro"/>
</dbReference>
<feature type="region of interest" description="Disordered" evidence="1">
    <location>
        <begin position="104"/>
        <end position="147"/>
    </location>
</feature>
<accession>A0AAV3RVC5</accession>
<dbReference type="GO" id="GO:0005886">
    <property type="term" value="C:plasma membrane"/>
    <property type="evidence" value="ECO:0007669"/>
    <property type="project" value="InterPro"/>
</dbReference>
<protein>
    <recommendedName>
        <fullName evidence="4">BRI1 kinase inhibitor 1-like</fullName>
    </recommendedName>
</protein>
<gene>
    <name evidence="2" type="ORF">LIER_30964</name>
</gene>
<dbReference type="AlphaFoldDB" id="A0AAV3RVC5"/>
<name>A0AAV3RVC5_LITER</name>
<dbReference type="Proteomes" id="UP001454036">
    <property type="component" value="Unassembled WGS sequence"/>
</dbReference>
<feature type="compositionally biased region" description="Low complexity" evidence="1">
    <location>
        <begin position="33"/>
        <end position="46"/>
    </location>
</feature>
<organism evidence="2 3">
    <name type="scientific">Lithospermum erythrorhizon</name>
    <name type="common">Purple gromwell</name>
    <name type="synonym">Lithospermum officinale var. erythrorhizon</name>
    <dbReference type="NCBI Taxonomy" id="34254"/>
    <lineage>
        <taxon>Eukaryota</taxon>
        <taxon>Viridiplantae</taxon>
        <taxon>Streptophyta</taxon>
        <taxon>Embryophyta</taxon>
        <taxon>Tracheophyta</taxon>
        <taxon>Spermatophyta</taxon>
        <taxon>Magnoliopsida</taxon>
        <taxon>eudicotyledons</taxon>
        <taxon>Gunneridae</taxon>
        <taxon>Pentapetalae</taxon>
        <taxon>asterids</taxon>
        <taxon>lamiids</taxon>
        <taxon>Boraginales</taxon>
        <taxon>Boraginaceae</taxon>
        <taxon>Boraginoideae</taxon>
        <taxon>Lithospermeae</taxon>
        <taxon>Lithospermum</taxon>
    </lineage>
</organism>
<feature type="compositionally biased region" description="Basic and acidic residues" evidence="1">
    <location>
        <begin position="126"/>
        <end position="141"/>
    </location>
</feature>
<evidence type="ECO:0000313" key="2">
    <source>
        <dbReference type="EMBL" id="GAA0183581.1"/>
    </source>
</evidence>
<dbReference type="PANTHER" id="PTHR33312">
    <property type="entry name" value="MEMBRANE-ASSOCIATED KINASE REGULATOR 4-RELATED"/>
    <property type="match status" value="1"/>
</dbReference>
<feature type="region of interest" description="Disordered" evidence="1">
    <location>
        <begin position="1"/>
        <end position="46"/>
    </location>
</feature>
<evidence type="ECO:0008006" key="4">
    <source>
        <dbReference type="Google" id="ProtNLM"/>
    </source>
</evidence>
<sequence>MNMMYHESRGKDEDQQANYHHQHQQIGTSPRVITSSPSSSPSHEFSFTISLNPNSSYYTKEISEPNRTKSFTSSFIDLSPADDIFYHGQLLPLHHLSHFPSSISPRSSTTSLESFTHPTHDVFSSEENHTQTKQDSFEHQRRPTLVDQDQSDDLIRSSANQYQETRLKANTVQKSLTFFGLQKWRKGCEEMKENETEDERQQRTKRKLKFDTLKRYIRMVRPFLPFRTSSRREGKIDEFKRQTYSLSGIKRENRMRMDMGYSSAPASIWTSPTNSGHLVATPETFHSSTSDSTMEELQAAIQAAIAHCKNSIAIQHDNKNP</sequence>
<feature type="compositionally biased region" description="Low complexity" evidence="1">
    <location>
        <begin position="104"/>
        <end position="115"/>
    </location>
</feature>
<feature type="compositionally biased region" description="Polar residues" evidence="1">
    <location>
        <begin position="16"/>
        <end position="32"/>
    </location>
</feature>
<feature type="compositionally biased region" description="Basic and acidic residues" evidence="1">
    <location>
        <begin position="1"/>
        <end position="14"/>
    </location>
</feature>
<proteinExistence type="predicted"/>
<evidence type="ECO:0000313" key="3">
    <source>
        <dbReference type="Proteomes" id="UP001454036"/>
    </source>
</evidence>